<feature type="compositionally biased region" description="Basic and acidic residues" evidence="1">
    <location>
        <begin position="42"/>
        <end position="63"/>
    </location>
</feature>
<dbReference type="EMBL" id="CAMXCT020003112">
    <property type="protein sequence ID" value="CAL1155862.1"/>
    <property type="molecule type" value="Genomic_DNA"/>
</dbReference>
<name>A0A9P1G9U3_9DINO</name>
<comment type="caution">
    <text evidence="2">The sequence shown here is derived from an EMBL/GenBank/DDBJ whole genome shotgun (WGS) entry which is preliminary data.</text>
</comment>
<accession>A0A9P1G9U3</accession>
<dbReference type="AlphaFoldDB" id="A0A9P1G9U3"/>
<reference evidence="3" key="2">
    <citation type="submission" date="2024-04" db="EMBL/GenBank/DDBJ databases">
        <authorList>
            <person name="Chen Y."/>
            <person name="Shah S."/>
            <person name="Dougan E. K."/>
            <person name="Thang M."/>
            <person name="Chan C."/>
        </authorList>
    </citation>
    <scope>NUCLEOTIDE SEQUENCE [LARGE SCALE GENOMIC DNA]</scope>
</reference>
<keyword evidence="4" id="KW-1185">Reference proteome</keyword>
<protein>
    <submittedName>
        <fullName evidence="2">Uncharacterized protein</fullName>
    </submittedName>
</protein>
<dbReference type="EMBL" id="CAMXCT010003112">
    <property type="protein sequence ID" value="CAI4002487.1"/>
    <property type="molecule type" value="Genomic_DNA"/>
</dbReference>
<dbReference type="Proteomes" id="UP001152797">
    <property type="component" value="Unassembled WGS sequence"/>
</dbReference>
<dbReference type="EMBL" id="CAMXCT030003112">
    <property type="protein sequence ID" value="CAL4789799.1"/>
    <property type="molecule type" value="Genomic_DNA"/>
</dbReference>
<evidence type="ECO:0000313" key="4">
    <source>
        <dbReference type="Proteomes" id="UP001152797"/>
    </source>
</evidence>
<sequence>MLDLLHSLGYRTLAYDSPGAVQRLSREQRLLRWKERRPLLDEDPLEHELPHAPPDEEHGRPAELTELGQKLVGLEPW</sequence>
<gene>
    <name evidence="2" type="ORF">C1SCF055_LOCUS28436</name>
</gene>
<organism evidence="2">
    <name type="scientific">Cladocopium goreaui</name>
    <dbReference type="NCBI Taxonomy" id="2562237"/>
    <lineage>
        <taxon>Eukaryota</taxon>
        <taxon>Sar</taxon>
        <taxon>Alveolata</taxon>
        <taxon>Dinophyceae</taxon>
        <taxon>Suessiales</taxon>
        <taxon>Symbiodiniaceae</taxon>
        <taxon>Cladocopium</taxon>
    </lineage>
</organism>
<reference evidence="2" key="1">
    <citation type="submission" date="2022-10" db="EMBL/GenBank/DDBJ databases">
        <authorList>
            <person name="Chen Y."/>
            <person name="Dougan E. K."/>
            <person name="Chan C."/>
            <person name="Rhodes N."/>
            <person name="Thang M."/>
        </authorList>
    </citation>
    <scope>NUCLEOTIDE SEQUENCE</scope>
</reference>
<evidence type="ECO:0000256" key="1">
    <source>
        <dbReference type="SAM" id="MobiDB-lite"/>
    </source>
</evidence>
<proteinExistence type="predicted"/>
<evidence type="ECO:0000313" key="2">
    <source>
        <dbReference type="EMBL" id="CAI4002487.1"/>
    </source>
</evidence>
<feature type="region of interest" description="Disordered" evidence="1">
    <location>
        <begin position="42"/>
        <end position="66"/>
    </location>
</feature>
<evidence type="ECO:0000313" key="3">
    <source>
        <dbReference type="EMBL" id="CAL1155862.1"/>
    </source>
</evidence>